<evidence type="ECO:0000313" key="11">
    <source>
        <dbReference type="Proteomes" id="UP000234950"/>
    </source>
</evidence>
<reference evidence="10 11" key="1">
    <citation type="submission" date="2017-11" db="EMBL/GenBank/DDBJ databases">
        <title>Comparitive Functional Genomics of Dry Heat Resistant strains isolated from the Viking Spacecraft.</title>
        <authorList>
            <person name="Seuylemezian A."/>
            <person name="Cooper K."/>
            <person name="Vaishampayan P."/>
        </authorList>
    </citation>
    <scope>NUCLEOTIDE SEQUENCE [LARGE SCALE GENOMIC DNA]</scope>
    <source>
        <strain evidence="10 11">V32-6</strain>
    </source>
</reference>
<accession>A0A2N5HFN2</accession>
<dbReference type="Pfam" id="PF05504">
    <property type="entry name" value="Spore_GerAC"/>
    <property type="match status" value="1"/>
</dbReference>
<dbReference type="GO" id="GO:0016020">
    <property type="term" value="C:membrane"/>
    <property type="evidence" value="ECO:0007669"/>
    <property type="project" value="UniProtKB-SubCell"/>
</dbReference>
<dbReference type="InterPro" id="IPR046953">
    <property type="entry name" value="Spore_GerAC-like_C"/>
</dbReference>
<feature type="domain" description="Spore germination protein N-terminal" evidence="9">
    <location>
        <begin position="33"/>
        <end position="202"/>
    </location>
</feature>
<evidence type="ECO:0008006" key="12">
    <source>
        <dbReference type="Google" id="ProtNLM"/>
    </source>
</evidence>
<evidence type="ECO:0000256" key="1">
    <source>
        <dbReference type="ARBA" id="ARBA00004635"/>
    </source>
</evidence>
<evidence type="ECO:0000259" key="9">
    <source>
        <dbReference type="Pfam" id="PF25198"/>
    </source>
</evidence>
<dbReference type="Pfam" id="PF25198">
    <property type="entry name" value="Spore_GerAC_N"/>
    <property type="match status" value="1"/>
</dbReference>
<evidence type="ECO:0000259" key="8">
    <source>
        <dbReference type="Pfam" id="PF05504"/>
    </source>
</evidence>
<dbReference type="InterPro" id="IPR038501">
    <property type="entry name" value="Spore_GerAC_C_sf"/>
</dbReference>
<evidence type="ECO:0000256" key="4">
    <source>
        <dbReference type="ARBA" id="ARBA00022729"/>
    </source>
</evidence>
<keyword evidence="7" id="KW-0449">Lipoprotein</keyword>
<dbReference type="PANTHER" id="PTHR35789:SF1">
    <property type="entry name" value="SPORE GERMINATION PROTEIN B3"/>
    <property type="match status" value="1"/>
</dbReference>
<evidence type="ECO:0000256" key="6">
    <source>
        <dbReference type="ARBA" id="ARBA00023139"/>
    </source>
</evidence>
<evidence type="ECO:0000256" key="7">
    <source>
        <dbReference type="ARBA" id="ARBA00023288"/>
    </source>
</evidence>
<keyword evidence="11" id="KW-1185">Reference proteome</keyword>
<evidence type="ECO:0000256" key="2">
    <source>
        <dbReference type="ARBA" id="ARBA00007886"/>
    </source>
</evidence>
<dbReference type="PANTHER" id="PTHR35789">
    <property type="entry name" value="SPORE GERMINATION PROTEIN B3"/>
    <property type="match status" value="1"/>
</dbReference>
<comment type="similarity">
    <text evidence="2">Belongs to the GerABKC lipoprotein family.</text>
</comment>
<dbReference type="Proteomes" id="UP000234950">
    <property type="component" value="Unassembled WGS sequence"/>
</dbReference>
<sequence>MKRKFSKSKITLYLIIGLVIANIVGKFVQDSMLNKIYIISAIGIDKSKKGYVTTLQIYNPASNTKEGSSEQGQYTYSVQSRTIPEAINLIHNRLPRAIFLDETEVAVIGESLAKSEGISPVVQYFMRESSFPSNIRFVLSKGVKPDEMLRIFTPVQKISGSRFEEMLNRKRESLGELSNMTADKIMGMLKQNRTELTIPYVTMKGKLSKGLLKGNIEKATPDVILEMGGLAVFQHQRLAYWLTSAESTLYALTRVKVQDTTLVTKCGKQPGYVTWKDVRSKPDIHLQDRKGVPSFLLLVKLKGKLADVSCQKDTSTVQAIARLEHDTEHQLQNQINQLIGKTQNKRTDIAGFAETLYRKQPERWRRIKNNWDSLYSTIPIRTKVRVDLLDTGDSSSQ</sequence>
<dbReference type="RefSeq" id="WP_101648210.1">
    <property type="nucleotide sequence ID" value="NZ_PGVE01000044.1"/>
</dbReference>
<dbReference type="Gene3D" id="3.30.300.210">
    <property type="entry name" value="Nutrient germinant receptor protein C, domain 3"/>
    <property type="match status" value="1"/>
</dbReference>
<gene>
    <name evidence="10" type="ORF">CVD27_12340</name>
</gene>
<feature type="domain" description="Spore germination GerAC-like C-terminal" evidence="8">
    <location>
        <begin position="229"/>
        <end position="392"/>
    </location>
</feature>
<keyword evidence="5" id="KW-0472">Membrane</keyword>
<keyword evidence="6" id="KW-0564">Palmitate</keyword>
<proteinExistence type="inferred from homology"/>
<dbReference type="GO" id="GO:0009847">
    <property type="term" value="P:spore germination"/>
    <property type="evidence" value="ECO:0007669"/>
    <property type="project" value="InterPro"/>
</dbReference>
<dbReference type="InterPro" id="IPR057336">
    <property type="entry name" value="GerAC_N"/>
</dbReference>
<evidence type="ECO:0000256" key="3">
    <source>
        <dbReference type="ARBA" id="ARBA00022544"/>
    </source>
</evidence>
<evidence type="ECO:0000256" key="5">
    <source>
        <dbReference type="ARBA" id="ARBA00023136"/>
    </source>
</evidence>
<dbReference type="OrthoDB" id="9816067at2"/>
<evidence type="ECO:0000313" key="10">
    <source>
        <dbReference type="EMBL" id="PLS04283.1"/>
    </source>
</evidence>
<keyword evidence="3" id="KW-0309">Germination</keyword>
<comment type="subcellular location">
    <subcellularLocation>
        <location evidence="1">Membrane</location>
        <topology evidence="1">Lipid-anchor</topology>
    </subcellularLocation>
</comment>
<keyword evidence="4" id="KW-0732">Signal</keyword>
<organism evidence="10 11">
    <name type="scientific">Neobacillus cucumis</name>
    <dbReference type="NCBI Taxonomy" id="1740721"/>
    <lineage>
        <taxon>Bacteria</taxon>
        <taxon>Bacillati</taxon>
        <taxon>Bacillota</taxon>
        <taxon>Bacilli</taxon>
        <taxon>Bacillales</taxon>
        <taxon>Bacillaceae</taxon>
        <taxon>Neobacillus</taxon>
    </lineage>
</organism>
<comment type="caution">
    <text evidence="10">The sequence shown here is derived from an EMBL/GenBank/DDBJ whole genome shotgun (WGS) entry which is preliminary data.</text>
</comment>
<dbReference type="AlphaFoldDB" id="A0A2N5HFN2"/>
<dbReference type="EMBL" id="PGVE01000044">
    <property type="protein sequence ID" value="PLS04283.1"/>
    <property type="molecule type" value="Genomic_DNA"/>
</dbReference>
<protein>
    <recommendedName>
        <fullName evidence="12">Ger(X)C family spore germination protein</fullName>
    </recommendedName>
</protein>
<dbReference type="NCBIfam" id="TIGR02887">
    <property type="entry name" value="spore_ger_x_C"/>
    <property type="match status" value="1"/>
</dbReference>
<name>A0A2N5HFN2_9BACI</name>
<dbReference type="InterPro" id="IPR008844">
    <property type="entry name" value="Spore_GerAC-like"/>
</dbReference>